<comment type="caution">
    <text evidence="2">The sequence shown here is derived from an EMBL/GenBank/DDBJ whole genome shotgun (WGS) entry which is preliminary data.</text>
</comment>
<dbReference type="Proteomes" id="UP000823631">
    <property type="component" value="Unassembled WGS sequence"/>
</dbReference>
<dbReference type="AlphaFoldDB" id="A0A9D9DDT1"/>
<name>A0A9D9DDT1_9GAMM</name>
<evidence type="ECO:0000313" key="2">
    <source>
        <dbReference type="EMBL" id="MBO8416595.1"/>
    </source>
</evidence>
<accession>A0A9D9DDT1</accession>
<protein>
    <submittedName>
        <fullName evidence="2">Uncharacterized protein</fullName>
    </submittedName>
</protein>
<dbReference type="EMBL" id="JADINH010000187">
    <property type="protein sequence ID" value="MBO8416595.1"/>
    <property type="molecule type" value="Genomic_DNA"/>
</dbReference>
<sequence>MAEPELQDGTAAGEEPELKNRSSAGEECLLQDGVAGAESVFKNAGGVEAAEGSAAE</sequence>
<gene>
    <name evidence="2" type="ORF">IAB19_09460</name>
</gene>
<reference evidence="2" key="2">
    <citation type="journal article" date="2021" name="PeerJ">
        <title>Extensive microbial diversity within the chicken gut microbiome revealed by metagenomics and culture.</title>
        <authorList>
            <person name="Gilroy R."/>
            <person name="Ravi A."/>
            <person name="Getino M."/>
            <person name="Pursley I."/>
            <person name="Horton D.L."/>
            <person name="Alikhan N.F."/>
            <person name="Baker D."/>
            <person name="Gharbi K."/>
            <person name="Hall N."/>
            <person name="Watson M."/>
            <person name="Adriaenssens E.M."/>
            <person name="Foster-Nyarko E."/>
            <person name="Jarju S."/>
            <person name="Secka A."/>
            <person name="Antonio M."/>
            <person name="Oren A."/>
            <person name="Chaudhuri R.R."/>
            <person name="La Ragione R."/>
            <person name="Hildebrand F."/>
            <person name="Pallen M.J."/>
        </authorList>
    </citation>
    <scope>NUCLEOTIDE SEQUENCE</scope>
    <source>
        <strain evidence="2">17213</strain>
    </source>
</reference>
<evidence type="ECO:0000313" key="3">
    <source>
        <dbReference type="Proteomes" id="UP000823631"/>
    </source>
</evidence>
<reference evidence="2" key="1">
    <citation type="submission" date="2020-10" db="EMBL/GenBank/DDBJ databases">
        <authorList>
            <person name="Gilroy R."/>
        </authorList>
    </citation>
    <scope>NUCLEOTIDE SEQUENCE</scope>
    <source>
        <strain evidence="2">17213</strain>
    </source>
</reference>
<proteinExistence type="predicted"/>
<organism evidence="2 3">
    <name type="scientific">Candidatus Avisuccinivibrio stercorigallinarum</name>
    <dbReference type="NCBI Taxonomy" id="2840704"/>
    <lineage>
        <taxon>Bacteria</taxon>
        <taxon>Pseudomonadati</taxon>
        <taxon>Pseudomonadota</taxon>
        <taxon>Gammaproteobacteria</taxon>
        <taxon>Aeromonadales</taxon>
        <taxon>Succinivibrionaceae</taxon>
        <taxon>Succinivibrionaceae incertae sedis</taxon>
        <taxon>Candidatus Avisuccinivibrio</taxon>
    </lineage>
</organism>
<feature type="region of interest" description="Disordered" evidence="1">
    <location>
        <begin position="1"/>
        <end position="26"/>
    </location>
</feature>
<evidence type="ECO:0000256" key="1">
    <source>
        <dbReference type="SAM" id="MobiDB-lite"/>
    </source>
</evidence>